<dbReference type="PANTHER" id="PTHR46847:SF2">
    <property type="entry name" value="ABC TRANSPORTER SUGAR-BINDING PROTEIN"/>
    <property type="match status" value="1"/>
</dbReference>
<organism evidence="7 8">
    <name type="scientific">Salinivibrio costicola</name>
    <name type="common">Vibrio costicola</name>
    <dbReference type="NCBI Taxonomy" id="51367"/>
    <lineage>
        <taxon>Bacteria</taxon>
        <taxon>Pseudomonadati</taxon>
        <taxon>Pseudomonadota</taxon>
        <taxon>Gammaproteobacteria</taxon>
        <taxon>Vibrionales</taxon>
        <taxon>Vibrionaceae</taxon>
        <taxon>Salinivibrio</taxon>
    </lineage>
</organism>
<dbReference type="SUPFAM" id="SSF53822">
    <property type="entry name" value="Periplasmic binding protein-like I"/>
    <property type="match status" value="1"/>
</dbReference>
<comment type="similarity">
    <text evidence="2">Belongs to the bacterial solute-binding protein 2 family.</text>
</comment>
<dbReference type="PANTHER" id="PTHR46847">
    <property type="entry name" value="D-ALLOSE-BINDING PERIPLASMIC PROTEIN-RELATED"/>
    <property type="match status" value="1"/>
</dbReference>
<evidence type="ECO:0000256" key="5">
    <source>
        <dbReference type="SAM" id="SignalP"/>
    </source>
</evidence>
<dbReference type="RefSeq" id="WP_167315386.1">
    <property type="nucleotide sequence ID" value="NZ_CP050267.1"/>
</dbReference>
<dbReference type="Gene3D" id="3.40.50.2300">
    <property type="match status" value="2"/>
</dbReference>
<evidence type="ECO:0000256" key="3">
    <source>
        <dbReference type="ARBA" id="ARBA00022181"/>
    </source>
</evidence>
<evidence type="ECO:0000313" key="8">
    <source>
        <dbReference type="Proteomes" id="UP000501408"/>
    </source>
</evidence>
<proteinExistence type="inferred from homology"/>
<protein>
    <recommendedName>
        <fullName evidence="3">Autoinducer 2-binding periplasmic protein LuxP</fullName>
    </recommendedName>
</protein>
<gene>
    <name evidence="7" type="ORF">HBA18_16070</name>
</gene>
<keyword evidence="4 5" id="KW-0732">Signal</keyword>
<dbReference type="InterPro" id="IPR025997">
    <property type="entry name" value="SBP_2_dom"/>
</dbReference>
<dbReference type="EMBL" id="CP050267">
    <property type="protein sequence ID" value="QIR07899.1"/>
    <property type="molecule type" value="Genomic_DNA"/>
</dbReference>
<reference evidence="7 8" key="1">
    <citation type="submission" date="2020-03" db="EMBL/GenBank/DDBJ databases">
        <title>Genome mining reveals the biosynthetic pathways of PHA and ectoines of the halophilic strain Salinivibrio costicola M318 isolated from fermented shrimp paste.</title>
        <authorList>
            <person name="Doan T.V."/>
            <person name="Tran L.T."/>
            <person name="Trieu T.A."/>
            <person name="Nguyen Q.V."/>
            <person name="Quach T.N."/>
            <person name="Phi T.Q."/>
            <person name="Kumar S."/>
        </authorList>
    </citation>
    <scope>NUCLEOTIDE SEQUENCE [LARGE SCALE GENOMIC DNA]</scope>
    <source>
        <strain evidence="7 8">M318</strain>
    </source>
</reference>
<evidence type="ECO:0000256" key="4">
    <source>
        <dbReference type="ARBA" id="ARBA00022729"/>
    </source>
</evidence>
<name>A0ABX6K9V2_SALCS</name>
<feature type="chain" id="PRO_5046955700" description="Autoinducer 2-binding periplasmic protein LuxP" evidence="5">
    <location>
        <begin position="25"/>
        <end position="357"/>
    </location>
</feature>
<evidence type="ECO:0000259" key="6">
    <source>
        <dbReference type="Pfam" id="PF13407"/>
    </source>
</evidence>
<feature type="domain" description="Periplasmic binding protein" evidence="6">
    <location>
        <begin position="34"/>
        <end position="281"/>
    </location>
</feature>
<dbReference type="Proteomes" id="UP000501408">
    <property type="component" value="Chromosome 2"/>
</dbReference>
<keyword evidence="8" id="KW-1185">Reference proteome</keyword>
<comment type="subcellular location">
    <subcellularLocation>
        <location evidence="1">Cell envelope</location>
    </subcellularLocation>
</comment>
<sequence length="357" mass="39972">MRNRIIRCLGMFISLVSIMLSASAYSEQPIRVLFINPGHASESFWQEVDQYSIAAADALGIELDIRHASRNHFAMRQILSARLNKRPLPNYVIIVNEKLAANHLFPILRQHPIYVQVILNDIDADVRANLLSDPHWQQYLLPSVIPDNRYIGEKTADAMVKAGHQQPGEAVMISGDLTTPASVAREAGARDYFKSHKQIELMQVVHGQWDEAISYEQMGTLLQRYPALRYVWTANDHMAFGAIKAAQEMGKKPGEDIFFATINTSAQVLALREQGTVSALGGGHFSAGGLALTRIYAHAKGLPLPLLCADQLFQLIEPNTSYFSFLQADSWHRIPFKKMARQPRSHCGGDKTERNIQ</sequence>
<dbReference type="InterPro" id="IPR028082">
    <property type="entry name" value="Peripla_BP_I"/>
</dbReference>
<dbReference type="CDD" id="cd06324">
    <property type="entry name" value="PBP1_ABC_sugar_binding-like"/>
    <property type="match status" value="1"/>
</dbReference>
<evidence type="ECO:0000313" key="7">
    <source>
        <dbReference type="EMBL" id="QIR07899.1"/>
    </source>
</evidence>
<feature type="signal peptide" evidence="5">
    <location>
        <begin position="1"/>
        <end position="24"/>
    </location>
</feature>
<dbReference type="Pfam" id="PF13407">
    <property type="entry name" value="Peripla_BP_4"/>
    <property type="match status" value="1"/>
</dbReference>
<evidence type="ECO:0000256" key="2">
    <source>
        <dbReference type="ARBA" id="ARBA00007639"/>
    </source>
</evidence>
<evidence type="ECO:0000256" key="1">
    <source>
        <dbReference type="ARBA" id="ARBA00004196"/>
    </source>
</evidence>
<accession>A0ABX6K9V2</accession>